<evidence type="ECO:0000259" key="7">
    <source>
        <dbReference type="Pfam" id="PF00248"/>
    </source>
</evidence>
<feature type="active site" description="Proton donor" evidence="4">
    <location>
        <position position="52"/>
    </location>
</feature>
<dbReference type="OrthoDB" id="9804790at2"/>
<dbReference type="Pfam" id="PF00248">
    <property type="entry name" value="Aldo_ket_red"/>
    <property type="match status" value="1"/>
</dbReference>
<dbReference type="InterPro" id="IPR036812">
    <property type="entry name" value="NAD(P)_OxRdtase_dom_sf"/>
</dbReference>
<dbReference type="FunFam" id="3.20.20.100:FF:000015">
    <property type="entry name" value="Oxidoreductase, aldo/keto reductase family"/>
    <property type="match status" value="1"/>
</dbReference>
<keyword evidence="9" id="KW-1185">Reference proteome</keyword>
<dbReference type="InterPro" id="IPR023210">
    <property type="entry name" value="NADP_OxRdtase_dom"/>
</dbReference>
<dbReference type="Gene3D" id="3.20.20.100">
    <property type="entry name" value="NADP-dependent oxidoreductase domain"/>
    <property type="match status" value="1"/>
</dbReference>
<dbReference type="SUPFAM" id="SSF51430">
    <property type="entry name" value="NAD(P)-linked oxidoreductase"/>
    <property type="match status" value="1"/>
</dbReference>
<dbReference type="RefSeq" id="WP_126814301.1">
    <property type="nucleotide sequence ID" value="NZ_NGKC01000012.1"/>
</dbReference>
<keyword evidence="3" id="KW-0560">Oxidoreductase</keyword>
<comment type="similarity">
    <text evidence="1">Belongs to the aldo/keto reductase family.</text>
</comment>
<dbReference type="PANTHER" id="PTHR43827">
    <property type="entry name" value="2,5-DIKETO-D-GLUCONIC ACID REDUCTASE"/>
    <property type="match status" value="1"/>
</dbReference>
<accession>A0A430AQS1</accession>
<evidence type="ECO:0000256" key="3">
    <source>
        <dbReference type="ARBA" id="ARBA00023002"/>
    </source>
</evidence>
<keyword evidence="2" id="KW-0521">NADP</keyword>
<dbReference type="GO" id="GO:0016616">
    <property type="term" value="F:oxidoreductase activity, acting on the CH-OH group of donors, NAD or NADP as acceptor"/>
    <property type="evidence" value="ECO:0007669"/>
    <property type="project" value="UniProtKB-ARBA"/>
</dbReference>
<gene>
    <name evidence="8" type="ORF">CBF27_10685</name>
</gene>
<dbReference type="PROSITE" id="PS00062">
    <property type="entry name" value="ALDOKETO_REDUCTASE_2"/>
    <property type="match status" value="1"/>
</dbReference>
<feature type="site" description="Lowers pKa of active site Tyr" evidence="6">
    <location>
        <position position="77"/>
    </location>
</feature>
<evidence type="ECO:0000313" key="9">
    <source>
        <dbReference type="Proteomes" id="UP000286773"/>
    </source>
</evidence>
<reference evidence="8 9" key="1">
    <citation type="submission" date="2017-05" db="EMBL/GenBank/DDBJ databases">
        <title>Vagococcus spp. assemblies.</title>
        <authorList>
            <person name="Gulvik C.A."/>
        </authorList>
    </citation>
    <scope>NUCLEOTIDE SEQUENCE [LARGE SCALE GENOMIC DNA]</scope>
    <source>
        <strain evidence="8 9">LMG 24798</strain>
    </source>
</reference>
<evidence type="ECO:0000256" key="6">
    <source>
        <dbReference type="PIRSR" id="PIRSR000097-3"/>
    </source>
</evidence>
<evidence type="ECO:0000256" key="5">
    <source>
        <dbReference type="PIRSR" id="PIRSR000097-2"/>
    </source>
</evidence>
<evidence type="ECO:0000313" key="8">
    <source>
        <dbReference type="EMBL" id="RSU10468.1"/>
    </source>
</evidence>
<protein>
    <submittedName>
        <fullName evidence="8">Aldo/keto reductase</fullName>
    </submittedName>
</protein>
<comment type="caution">
    <text evidence="8">The sequence shown here is derived from an EMBL/GenBank/DDBJ whole genome shotgun (WGS) entry which is preliminary data.</text>
</comment>
<name>A0A430AQS1_9ENTE</name>
<dbReference type="PIRSF" id="PIRSF000097">
    <property type="entry name" value="AKR"/>
    <property type="match status" value="1"/>
</dbReference>
<dbReference type="PROSITE" id="PS00063">
    <property type="entry name" value="ALDOKETO_REDUCTASE_3"/>
    <property type="match status" value="1"/>
</dbReference>
<dbReference type="AlphaFoldDB" id="A0A430AQS1"/>
<evidence type="ECO:0000256" key="1">
    <source>
        <dbReference type="ARBA" id="ARBA00007905"/>
    </source>
</evidence>
<evidence type="ECO:0000256" key="4">
    <source>
        <dbReference type="PIRSR" id="PIRSR000097-1"/>
    </source>
</evidence>
<proteinExistence type="inferred from homology"/>
<dbReference type="PRINTS" id="PR00069">
    <property type="entry name" value="ALDKETRDTASE"/>
</dbReference>
<feature type="domain" description="NADP-dependent oxidoreductase" evidence="7">
    <location>
        <begin position="17"/>
        <end position="260"/>
    </location>
</feature>
<sequence>MNLSSTIQLANGVAMPRLGLGVWKAEEGKEAAQAVQWAIETGYQLIDTAAVYKNEKSVGEGIRAAGVPREELFITTKVWNDEQGYDSTLAAMDASLARLGLDYVDLYLIHWPVAGKYKETWRAMEKIYKDGKAKAIGVSNFHAHHLEDIMADAEIMPMVNQVELHPHLTQEPLREFCAKHNIVVEAWSPLGQGQLLTNDVLTTIGNKYGKTAAQVILRWDVQHNIVTIPKSVNQGRIKENASIFDFELTEEEMQLIDGLNQNARFGSDPDNFDF</sequence>
<dbReference type="PANTHER" id="PTHR43827:SF3">
    <property type="entry name" value="NADP-DEPENDENT OXIDOREDUCTASE DOMAIN-CONTAINING PROTEIN"/>
    <property type="match status" value="1"/>
</dbReference>
<feature type="binding site" evidence="5">
    <location>
        <position position="110"/>
    </location>
    <ligand>
        <name>substrate</name>
    </ligand>
</feature>
<organism evidence="8 9">
    <name type="scientific">Vagococcus acidifermentans</name>
    <dbReference type="NCBI Taxonomy" id="564710"/>
    <lineage>
        <taxon>Bacteria</taxon>
        <taxon>Bacillati</taxon>
        <taxon>Bacillota</taxon>
        <taxon>Bacilli</taxon>
        <taxon>Lactobacillales</taxon>
        <taxon>Enterococcaceae</taxon>
        <taxon>Vagococcus</taxon>
    </lineage>
</organism>
<dbReference type="EMBL" id="NGKC01000012">
    <property type="protein sequence ID" value="RSU10468.1"/>
    <property type="molecule type" value="Genomic_DNA"/>
</dbReference>
<evidence type="ECO:0000256" key="2">
    <source>
        <dbReference type="ARBA" id="ARBA00022857"/>
    </source>
</evidence>
<dbReference type="Proteomes" id="UP000286773">
    <property type="component" value="Unassembled WGS sequence"/>
</dbReference>
<dbReference type="InterPro" id="IPR018170">
    <property type="entry name" value="Aldo/ket_reductase_CS"/>
</dbReference>
<dbReference type="InterPro" id="IPR020471">
    <property type="entry name" value="AKR"/>
</dbReference>